<feature type="compositionally biased region" description="Basic and acidic residues" evidence="1">
    <location>
        <begin position="22"/>
        <end position="43"/>
    </location>
</feature>
<reference evidence="3" key="1">
    <citation type="submission" date="2023-07" db="EMBL/GenBank/DDBJ databases">
        <authorList>
            <consortium name="CYATHOMIX"/>
        </authorList>
    </citation>
    <scope>NUCLEOTIDE SEQUENCE</scope>
    <source>
        <strain evidence="3">N/A</strain>
    </source>
</reference>
<gene>
    <name evidence="3" type="ORF">CYNAS_LOCUS5458</name>
</gene>
<proteinExistence type="predicted"/>
<name>A0AA36DVK1_CYLNA</name>
<keyword evidence="2" id="KW-0472">Membrane</keyword>
<evidence type="ECO:0000313" key="3">
    <source>
        <dbReference type="EMBL" id="CAJ0593475.1"/>
    </source>
</evidence>
<sequence length="702" mass="81273">MGRDDDDDGNGNGNGNGQENGGDDKGEEKPKEEEEEIKIELNKEFSPNPEFLPRAVTYLSHKFPLRDDSTFFTFGWDEKKSRKEEVGNKDHGHPIYDEMFFHRPFWRDAPSHLHEDELMDIERLPSFHLSNPALRRTEYNKERCENEIYQDYKGTRIIQIYLEKGFPLEVPCYTCQINQTGLTTVYYLLPSRNFLTDIELHERRERFTTGKGSNVATPINSWLLHMIKNHQSHEDQKYDAQFVFGASRASGGHTSGEQQQILADDTGHLQIHITNFSYFVHASEQRDTVENFYGGLTLTCAQLVDNEPRSLGFIYNIDYLCNDNVLERYKPSLNYEQYERLDNTTELPFKLSKENLKIDVAWEDWSCCSACCCSVALCGLYANEKKCHEVDSYRTRRGLLSVFLLDPKKKVNIRNKTVSAELNKLFRISPYREKGFVIYSSFMLRQPRFKIHLFEEHLRDPLTYFLGKRGHDEFDDYAGVGMFHEEQDCSGMEQKMNCSVLAACRGEIVEEPPPPIEEQVPVDPCADLPIVTLSISESSSSFRYEQNTSYRLRIDGLDMETLKAVTWKVGGERVRSYDESRPCDEQGISVHQNGVDLLLIDVNATEIVDKVLEAFTGKRRFKIHFVVDKEEDVDVPDYRYKFMIAAVIGGCAAFILALISIIHSFVWRKRPQPSMATEKSRTKTRTERSKRKRKRPSRKVRV</sequence>
<dbReference type="Proteomes" id="UP001176961">
    <property type="component" value="Unassembled WGS sequence"/>
</dbReference>
<feature type="region of interest" description="Disordered" evidence="1">
    <location>
        <begin position="1"/>
        <end position="44"/>
    </location>
</feature>
<feature type="compositionally biased region" description="Basic and acidic residues" evidence="1">
    <location>
        <begin position="678"/>
        <end position="687"/>
    </location>
</feature>
<organism evidence="3 4">
    <name type="scientific">Cylicocyclus nassatus</name>
    <name type="common">Nematode worm</name>
    <dbReference type="NCBI Taxonomy" id="53992"/>
    <lineage>
        <taxon>Eukaryota</taxon>
        <taxon>Metazoa</taxon>
        <taxon>Ecdysozoa</taxon>
        <taxon>Nematoda</taxon>
        <taxon>Chromadorea</taxon>
        <taxon>Rhabditida</taxon>
        <taxon>Rhabditina</taxon>
        <taxon>Rhabditomorpha</taxon>
        <taxon>Strongyloidea</taxon>
        <taxon>Strongylidae</taxon>
        <taxon>Cylicocyclus</taxon>
    </lineage>
</organism>
<comment type="caution">
    <text evidence="3">The sequence shown here is derived from an EMBL/GenBank/DDBJ whole genome shotgun (WGS) entry which is preliminary data.</text>
</comment>
<evidence type="ECO:0000313" key="4">
    <source>
        <dbReference type="Proteomes" id="UP001176961"/>
    </source>
</evidence>
<dbReference type="AlphaFoldDB" id="A0AA36DVK1"/>
<feature type="region of interest" description="Disordered" evidence="1">
    <location>
        <begin position="673"/>
        <end position="702"/>
    </location>
</feature>
<keyword evidence="2" id="KW-0812">Transmembrane</keyword>
<evidence type="ECO:0000256" key="2">
    <source>
        <dbReference type="SAM" id="Phobius"/>
    </source>
</evidence>
<feature type="transmembrane region" description="Helical" evidence="2">
    <location>
        <begin position="642"/>
        <end position="666"/>
    </location>
</feature>
<dbReference type="EMBL" id="CATQJL010000112">
    <property type="protein sequence ID" value="CAJ0593475.1"/>
    <property type="molecule type" value="Genomic_DNA"/>
</dbReference>
<keyword evidence="2" id="KW-1133">Transmembrane helix</keyword>
<evidence type="ECO:0000256" key="1">
    <source>
        <dbReference type="SAM" id="MobiDB-lite"/>
    </source>
</evidence>
<feature type="compositionally biased region" description="Basic residues" evidence="1">
    <location>
        <begin position="688"/>
        <end position="702"/>
    </location>
</feature>
<feature type="compositionally biased region" description="Gly residues" evidence="1">
    <location>
        <begin position="10"/>
        <end position="20"/>
    </location>
</feature>
<protein>
    <submittedName>
        <fullName evidence="3">Uncharacterized protein</fullName>
    </submittedName>
</protein>
<accession>A0AA36DVK1</accession>
<keyword evidence="4" id="KW-1185">Reference proteome</keyword>